<sequence>MKNTPVKDILIDIIKAEITHELFMIEFDLQAENMGFTLSQDDADTPDVA</sequence>
<comment type="caution">
    <text evidence="1">The sequence shown here is derived from an EMBL/GenBank/DDBJ whole genome shotgun (WGS) entry which is preliminary data.</text>
</comment>
<proteinExistence type="predicted"/>
<organism evidence="1 2">
    <name type="scientific">Enterobacillus tribolii</name>
    <dbReference type="NCBI Taxonomy" id="1487935"/>
    <lineage>
        <taxon>Bacteria</taxon>
        <taxon>Pseudomonadati</taxon>
        <taxon>Pseudomonadota</taxon>
        <taxon>Gammaproteobacteria</taxon>
        <taxon>Enterobacterales</taxon>
        <taxon>Hafniaceae</taxon>
        <taxon>Enterobacillus</taxon>
    </lineage>
</organism>
<reference evidence="1 2" key="1">
    <citation type="submission" date="2018-07" db="EMBL/GenBank/DDBJ databases">
        <title>Genomic Encyclopedia of Type Strains, Phase IV (KMG-IV): sequencing the most valuable type-strain genomes for metagenomic binning, comparative biology and taxonomic classification.</title>
        <authorList>
            <person name="Goeker M."/>
        </authorList>
    </citation>
    <scope>NUCLEOTIDE SEQUENCE [LARGE SCALE GENOMIC DNA]</scope>
    <source>
        <strain evidence="1 2">DSM 103736</strain>
    </source>
</reference>
<gene>
    <name evidence="1" type="ORF">C8D90_104284</name>
</gene>
<evidence type="ECO:0000313" key="2">
    <source>
        <dbReference type="Proteomes" id="UP000254848"/>
    </source>
</evidence>
<dbReference type="RefSeq" id="WP_162844390.1">
    <property type="nucleotide sequence ID" value="NZ_QRAP01000004.1"/>
</dbReference>
<dbReference type="AlphaFoldDB" id="A0A370QSB1"/>
<accession>A0A370QSB1</accession>
<protein>
    <submittedName>
        <fullName evidence="1">Uncharacterized protein</fullName>
    </submittedName>
</protein>
<dbReference type="EMBL" id="QRAP01000004">
    <property type="protein sequence ID" value="RDK92126.1"/>
    <property type="molecule type" value="Genomic_DNA"/>
</dbReference>
<keyword evidence="2" id="KW-1185">Reference proteome</keyword>
<dbReference type="Proteomes" id="UP000254848">
    <property type="component" value="Unassembled WGS sequence"/>
</dbReference>
<name>A0A370QSB1_9GAMM</name>
<evidence type="ECO:0000313" key="1">
    <source>
        <dbReference type="EMBL" id="RDK92126.1"/>
    </source>
</evidence>